<dbReference type="Gene3D" id="4.10.430.30">
    <property type="match status" value="1"/>
</dbReference>
<name>A0A108LXR8_9BURK</name>
<dbReference type="RefSeq" id="WP_059802487.1">
    <property type="nucleotide sequence ID" value="NZ_CABVPM010000025.1"/>
</dbReference>
<dbReference type="GO" id="GO:0009295">
    <property type="term" value="C:nucleoid"/>
    <property type="evidence" value="ECO:0007669"/>
    <property type="project" value="UniProtKB-SubCell"/>
</dbReference>
<dbReference type="SMART" id="SM00528">
    <property type="entry name" value="HNS"/>
    <property type="match status" value="1"/>
</dbReference>
<evidence type="ECO:0000313" key="6">
    <source>
        <dbReference type="EMBL" id="KWA55830.1"/>
    </source>
</evidence>
<keyword evidence="3" id="KW-0963">Cytoplasm</keyword>
<comment type="caution">
    <text evidence="6">The sequence shown here is derived from an EMBL/GenBank/DDBJ whole genome shotgun (WGS) entry which is preliminary data.</text>
</comment>
<evidence type="ECO:0000259" key="5">
    <source>
        <dbReference type="SMART" id="SM00528"/>
    </source>
</evidence>
<evidence type="ECO:0000256" key="3">
    <source>
        <dbReference type="ARBA" id="ARBA00022490"/>
    </source>
</evidence>
<dbReference type="InterPro" id="IPR027444">
    <property type="entry name" value="H-NS_C_dom"/>
</dbReference>
<sequence length="101" mass="11849">MTTYRELQAQIERLQAQAESVRLEEKRAAVSRIREEIARYDLTPRDLFGDRPRRPRRSPRRGVVQPKYRDPQTGATWSGRGREPLWITGRSREQFLIGPSS</sequence>
<protein>
    <submittedName>
        <fullName evidence="6">DNA-binding protein</fullName>
    </submittedName>
</protein>
<evidence type="ECO:0000256" key="1">
    <source>
        <dbReference type="ARBA" id="ARBA00004453"/>
    </source>
</evidence>
<dbReference type="Pfam" id="PF00816">
    <property type="entry name" value="Histone_HNS"/>
    <property type="match status" value="1"/>
</dbReference>
<proteinExistence type="inferred from homology"/>
<reference evidence="6 7" key="1">
    <citation type="submission" date="2015-11" db="EMBL/GenBank/DDBJ databases">
        <title>Expanding the genomic diversity of Burkholderia species for the development of highly accurate diagnostics.</title>
        <authorList>
            <person name="Sahl J."/>
            <person name="Keim P."/>
            <person name="Wagner D."/>
        </authorList>
    </citation>
    <scope>NUCLEOTIDE SEQUENCE [LARGE SCALE GENOMIC DNA]</scope>
    <source>
        <strain evidence="6 7">MSMB1960WGS</strain>
    </source>
</reference>
<evidence type="ECO:0000313" key="7">
    <source>
        <dbReference type="Proteomes" id="UP000068603"/>
    </source>
</evidence>
<keyword evidence="4 6" id="KW-0238">DNA-binding</keyword>
<comment type="subcellular location">
    <subcellularLocation>
        <location evidence="1">Cytoplasm</location>
        <location evidence="1">Nucleoid</location>
    </subcellularLocation>
</comment>
<dbReference type="PANTHER" id="PTHR38097">
    <property type="match status" value="1"/>
</dbReference>
<accession>A0A108LXR8</accession>
<comment type="similarity">
    <text evidence="2">Belongs to the histone-like protein H-NS family.</text>
</comment>
<organism evidence="6">
    <name type="scientific">Burkholderia stagnalis</name>
    <dbReference type="NCBI Taxonomy" id="1503054"/>
    <lineage>
        <taxon>Bacteria</taxon>
        <taxon>Pseudomonadati</taxon>
        <taxon>Pseudomonadota</taxon>
        <taxon>Betaproteobacteria</taxon>
        <taxon>Burkholderiales</taxon>
        <taxon>Burkholderiaceae</taxon>
        <taxon>Burkholderia</taxon>
        <taxon>Burkholderia cepacia complex</taxon>
    </lineage>
</organism>
<evidence type="ECO:0000256" key="2">
    <source>
        <dbReference type="ARBA" id="ARBA00010610"/>
    </source>
</evidence>
<dbReference type="Proteomes" id="UP000068603">
    <property type="component" value="Unassembled WGS sequence"/>
</dbReference>
<gene>
    <name evidence="6" type="ORF">WT44_26115</name>
</gene>
<dbReference type="GeneID" id="93054701"/>
<dbReference type="EMBL" id="LPHB01000071">
    <property type="protein sequence ID" value="KWA55830.1"/>
    <property type="molecule type" value="Genomic_DNA"/>
</dbReference>
<feature type="domain" description="DNA-binding protein H-NS-like C-terminal" evidence="5">
    <location>
        <begin position="57"/>
        <end position="97"/>
    </location>
</feature>
<dbReference type="GO" id="GO:0003677">
    <property type="term" value="F:DNA binding"/>
    <property type="evidence" value="ECO:0007669"/>
    <property type="project" value="UniProtKB-KW"/>
</dbReference>
<dbReference type="SUPFAM" id="SSF81273">
    <property type="entry name" value="H-NS histone-like proteins"/>
    <property type="match status" value="1"/>
</dbReference>
<dbReference type="PANTHER" id="PTHR38097:SF2">
    <property type="entry name" value="DNA-BINDING PROTEIN STPA"/>
    <property type="match status" value="1"/>
</dbReference>
<evidence type="ECO:0000256" key="4">
    <source>
        <dbReference type="ARBA" id="ARBA00023125"/>
    </source>
</evidence>
<dbReference type="STRING" id="1503054.WT74_03805"/>
<dbReference type="KEGG" id="bstg:WT74_03805"/>
<dbReference type="AlphaFoldDB" id="A0A108LXR8"/>